<comment type="caution">
    <text evidence="6">The sequence shown here is derived from an EMBL/GenBank/DDBJ whole genome shotgun (WGS) entry which is preliminary data.</text>
</comment>
<evidence type="ECO:0000313" key="7">
    <source>
        <dbReference type="Proteomes" id="UP000807306"/>
    </source>
</evidence>
<feature type="compositionally biased region" description="Basic and acidic residues" evidence="4">
    <location>
        <begin position="644"/>
        <end position="676"/>
    </location>
</feature>
<dbReference type="SMART" id="SM00220">
    <property type="entry name" value="S_TKc"/>
    <property type="match status" value="1"/>
</dbReference>
<keyword evidence="2" id="KW-0547">Nucleotide-binding</keyword>
<proteinExistence type="predicted"/>
<feature type="compositionally biased region" description="Pro residues" evidence="4">
    <location>
        <begin position="489"/>
        <end position="506"/>
    </location>
</feature>
<reference evidence="6" key="1">
    <citation type="submission" date="2020-11" db="EMBL/GenBank/DDBJ databases">
        <authorList>
            <consortium name="DOE Joint Genome Institute"/>
            <person name="Ahrendt S."/>
            <person name="Riley R."/>
            <person name="Andreopoulos W."/>
            <person name="Labutti K."/>
            <person name="Pangilinan J."/>
            <person name="Ruiz-Duenas F.J."/>
            <person name="Barrasa J.M."/>
            <person name="Sanchez-Garcia M."/>
            <person name="Camarero S."/>
            <person name="Miyauchi S."/>
            <person name="Serrano A."/>
            <person name="Linde D."/>
            <person name="Babiker R."/>
            <person name="Drula E."/>
            <person name="Ayuso-Fernandez I."/>
            <person name="Pacheco R."/>
            <person name="Padilla G."/>
            <person name="Ferreira P."/>
            <person name="Barriuso J."/>
            <person name="Kellner H."/>
            <person name="Castanera R."/>
            <person name="Alfaro M."/>
            <person name="Ramirez L."/>
            <person name="Pisabarro A.G."/>
            <person name="Kuo A."/>
            <person name="Tritt A."/>
            <person name="Lipzen A."/>
            <person name="He G."/>
            <person name="Yan M."/>
            <person name="Ng V."/>
            <person name="Cullen D."/>
            <person name="Martin F."/>
            <person name="Rosso M.-N."/>
            <person name="Henrissat B."/>
            <person name="Hibbett D."/>
            <person name="Martinez A.T."/>
            <person name="Grigoriev I.V."/>
        </authorList>
    </citation>
    <scope>NUCLEOTIDE SEQUENCE</scope>
    <source>
        <strain evidence="6">CBS 506.95</strain>
    </source>
</reference>
<feature type="region of interest" description="Disordered" evidence="4">
    <location>
        <begin position="616"/>
        <end position="846"/>
    </location>
</feature>
<dbReference type="GO" id="GO:0004674">
    <property type="term" value="F:protein serine/threonine kinase activity"/>
    <property type="evidence" value="ECO:0007669"/>
    <property type="project" value="UniProtKB-KW"/>
</dbReference>
<keyword evidence="6" id="KW-0808">Transferase</keyword>
<dbReference type="Pfam" id="PF00069">
    <property type="entry name" value="Pkinase"/>
    <property type="match status" value="1"/>
</dbReference>
<protein>
    <submittedName>
        <fullName evidence="6">Kinase-like domain-containing protein</fullName>
    </submittedName>
</protein>
<feature type="region of interest" description="Disordered" evidence="4">
    <location>
        <begin position="1"/>
        <end position="43"/>
    </location>
</feature>
<evidence type="ECO:0000259" key="5">
    <source>
        <dbReference type="PROSITE" id="PS50011"/>
    </source>
</evidence>
<accession>A0A9P6JNA9</accession>
<dbReference type="Proteomes" id="UP000807306">
    <property type="component" value="Unassembled WGS sequence"/>
</dbReference>
<feature type="domain" description="Protein kinase" evidence="5">
    <location>
        <begin position="70"/>
        <end position="414"/>
    </location>
</feature>
<feature type="compositionally biased region" description="Low complexity" evidence="4">
    <location>
        <begin position="727"/>
        <end position="738"/>
    </location>
</feature>
<name>A0A9P6JNA9_9AGAR</name>
<keyword evidence="1" id="KW-0723">Serine/threonine-protein kinase</keyword>
<feature type="compositionally biased region" description="Low complexity" evidence="4">
    <location>
        <begin position="940"/>
        <end position="951"/>
    </location>
</feature>
<feature type="region of interest" description="Disordered" evidence="4">
    <location>
        <begin position="859"/>
        <end position="887"/>
    </location>
</feature>
<dbReference type="PANTHER" id="PTHR24055">
    <property type="entry name" value="MITOGEN-ACTIVATED PROTEIN KINASE"/>
    <property type="match status" value="1"/>
</dbReference>
<dbReference type="InterPro" id="IPR011009">
    <property type="entry name" value="Kinase-like_dom_sf"/>
</dbReference>
<dbReference type="AlphaFoldDB" id="A0A9P6JNA9"/>
<dbReference type="InterPro" id="IPR050117">
    <property type="entry name" value="MAPK"/>
</dbReference>
<feature type="compositionally biased region" description="Low complexity" evidence="4">
    <location>
        <begin position="782"/>
        <end position="797"/>
    </location>
</feature>
<dbReference type="InterPro" id="IPR000719">
    <property type="entry name" value="Prot_kinase_dom"/>
</dbReference>
<dbReference type="PROSITE" id="PS00108">
    <property type="entry name" value="PROTEIN_KINASE_ST"/>
    <property type="match status" value="1"/>
</dbReference>
<evidence type="ECO:0000313" key="6">
    <source>
        <dbReference type="EMBL" id="KAF9526490.1"/>
    </source>
</evidence>
<feature type="compositionally biased region" description="Polar residues" evidence="4">
    <location>
        <begin position="952"/>
        <end position="962"/>
    </location>
</feature>
<feature type="region of interest" description="Disordered" evidence="4">
    <location>
        <begin position="431"/>
        <end position="584"/>
    </location>
</feature>
<gene>
    <name evidence="6" type="ORF">CPB83DRAFT_908429</name>
</gene>
<evidence type="ECO:0000256" key="2">
    <source>
        <dbReference type="ARBA" id="ARBA00022741"/>
    </source>
</evidence>
<feature type="compositionally biased region" description="Polar residues" evidence="4">
    <location>
        <begin position="624"/>
        <end position="637"/>
    </location>
</feature>
<dbReference type="Gene3D" id="1.10.510.10">
    <property type="entry name" value="Transferase(Phosphotransferase) domain 1"/>
    <property type="match status" value="1"/>
</dbReference>
<feature type="compositionally biased region" description="Polar residues" evidence="4">
    <location>
        <begin position="33"/>
        <end position="43"/>
    </location>
</feature>
<keyword evidence="7" id="KW-1185">Reference proteome</keyword>
<evidence type="ECO:0000256" key="3">
    <source>
        <dbReference type="ARBA" id="ARBA00022840"/>
    </source>
</evidence>
<organism evidence="6 7">
    <name type="scientific">Crepidotus variabilis</name>
    <dbReference type="NCBI Taxonomy" id="179855"/>
    <lineage>
        <taxon>Eukaryota</taxon>
        <taxon>Fungi</taxon>
        <taxon>Dikarya</taxon>
        <taxon>Basidiomycota</taxon>
        <taxon>Agaricomycotina</taxon>
        <taxon>Agaricomycetes</taxon>
        <taxon>Agaricomycetidae</taxon>
        <taxon>Agaricales</taxon>
        <taxon>Agaricineae</taxon>
        <taxon>Crepidotaceae</taxon>
        <taxon>Crepidotus</taxon>
    </lineage>
</organism>
<sequence>MLAHPIQQHHNSHHHIPQPQQHPPHHQQSQPNAKQPLSKTPTTVVGIPSVSIQNNRLVVGNSQSSSTRSYTPVKVLGDGSFGTVWLCDWHGTFPPGTPLSPMQCGAGARPDWAGMRLVAVKRMKKKWEGGWDECQKLKELESLRTIPFHPNIIPLYDFFLLPDSKELYFVFESMEGNLYHLIKARKGRALAGGLVSSIFQQIVAGLDHIHSYGYFHRDMKPENVLVTTTGLFDYTSLSPVAAPNASKEKDVVAIIKLADFGLARETKSSPPYTEYVSTRWYRAPEVLLLSRDYSNPVDMWALGTIMAELVNLKPLFPGSDQPDQVARICEILGDPSDAYGLDASGSIIGGGSWAKGDRLAQGLGFQFPKIQPKNFEALFDKSVPRSLISCIRELLRYDPEKRLTSRQCLEHQYLLETTPRNNITLPASLFAPAPQRSVPPSAPHVNGSQSNPSLVPPTHAPHPHSLSAQNLHHPHQFPDASSTHRSPYPVQPQPYPGHPPPPPHSLPPHYDYRQQQPQPNGVDAHNDYRMGSPSDNRPHVNGHIADGHDSAMQQDLPQPTPEVPSGQPAPTGGSKVGKLGLPFGKKHGRWGLGMFTGDKSHHQPLPPVDEASSAVVFTSRKRSQSSGSDTKSYQDQLPVQELPLDPKKSKKEAQRLHREAELEKRKLLERNAREQARAVTLKRQQMLRKNVGHDPEWGDRPKPRAETAEPPGGKHPSSGPVRPLHQTANGAGASSTLGAAGGKFAMQPDPTLSPVDRMEYREWRGPPASKARRREYDDDHSMSSSDVHSISRMSSISFATVDSDPGPSRIRNRPSLYGISRMTSRSSLRTSFDDFPPSARSSNSFSLEGQLAHDFRAQASLTGSVSPPPLQALSLSPTLSPSLSPSPPWVHIHGHQKDDMFSRTRSPPYLSMSPRFHAHPDISGPHSPLDLNGQLPPSPYGSSCGYPPSSGHTPKSSKSVRSVGNHMFSMPPVPPPPLPNGLHPDSKTHGLPPFSELEAVAGGGEPPPPLSPMIFTTPEDV</sequence>
<feature type="compositionally biased region" description="Basic and acidic residues" evidence="4">
    <location>
        <begin position="691"/>
        <end position="707"/>
    </location>
</feature>
<feature type="region of interest" description="Disordered" evidence="4">
    <location>
        <begin position="899"/>
        <end position="1021"/>
    </location>
</feature>
<feature type="compositionally biased region" description="Low complexity" evidence="4">
    <location>
        <begin position="820"/>
        <end position="830"/>
    </location>
</feature>
<dbReference type="Gene3D" id="3.30.200.20">
    <property type="entry name" value="Phosphorylase Kinase, domain 1"/>
    <property type="match status" value="1"/>
</dbReference>
<keyword evidence="6" id="KW-0418">Kinase</keyword>
<dbReference type="PROSITE" id="PS50011">
    <property type="entry name" value="PROTEIN_KINASE_DOM"/>
    <property type="match status" value="1"/>
</dbReference>
<keyword evidence="3" id="KW-0067">ATP-binding</keyword>
<dbReference type="EMBL" id="MU157871">
    <property type="protein sequence ID" value="KAF9526490.1"/>
    <property type="molecule type" value="Genomic_DNA"/>
</dbReference>
<feature type="compositionally biased region" description="Low complexity" evidence="4">
    <location>
        <begin position="871"/>
        <end position="883"/>
    </location>
</feature>
<dbReference type="OrthoDB" id="2158884at2759"/>
<evidence type="ECO:0000256" key="1">
    <source>
        <dbReference type="ARBA" id="ARBA00022527"/>
    </source>
</evidence>
<dbReference type="GO" id="GO:0005524">
    <property type="term" value="F:ATP binding"/>
    <property type="evidence" value="ECO:0007669"/>
    <property type="project" value="UniProtKB-KW"/>
</dbReference>
<dbReference type="SUPFAM" id="SSF56112">
    <property type="entry name" value="Protein kinase-like (PK-like)"/>
    <property type="match status" value="1"/>
</dbReference>
<evidence type="ECO:0000256" key="4">
    <source>
        <dbReference type="SAM" id="MobiDB-lite"/>
    </source>
</evidence>
<dbReference type="CDD" id="cd07830">
    <property type="entry name" value="STKc_MAK_like"/>
    <property type="match status" value="1"/>
</dbReference>
<dbReference type="InterPro" id="IPR008271">
    <property type="entry name" value="Ser/Thr_kinase_AS"/>
</dbReference>